<comment type="caution">
    <text evidence="1">The sequence shown here is derived from an EMBL/GenBank/DDBJ whole genome shotgun (WGS) entry which is preliminary data.</text>
</comment>
<dbReference type="Proteomes" id="UP001589836">
    <property type="component" value="Unassembled WGS sequence"/>
</dbReference>
<protein>
    <submittedName>
        <fullName evidence="1">DUF1878 family protein</fullName>
    </submittedName>
</protein>
<gene>
    <name evidence="1" type="ORF">ACFFGV_07840</name>
</gene>
<evidence type="ECO:0000313" key="1">
    <source>
        <dbReference type="EMBL" id="MFC0523495.1"/>
    </source>
</evidence>
<dbReference type="RefSeq" id="WP_377346344.1">
    <property type="nucleotide sequence ID" value="NZ_JBHLTP010000004.1"/>
</dbReference>
<dbReference type="Gene3D" id="1.10.3750.10">
    <property type="entry name" value="YhaI-like"/>
    <property type="match status" value="1"/>
</dbReference>
<keyword evidence="2" id="KW-1185">Reference proteome</keyword>
<sequence length="113" mass="13504">MNVKGQNRQKCDFQIRLLSYMVDGEQYPFSKMLIEKEFTESEYIALVDLLETLEVKYKEQKEEGLLDFTSLLLHFAGMLNIKLNPDETIRALWQEGFHRELMEELDTIRKLQR</sequence>
<accession>A0ABV6LM73</accession>
<evidence type="ECO:0000313" key="2">
    <source>
        <dbReference type="Proteomes" id="UP001589836"/>
    </source>
</evidence>
<name>A0ABV6LM73_9BACI</name>
<reference evidence="1 2" key="1">
    <citation type="submission" date="2024-09" db="EMBL/GenBank/DDBJ databases">
        <authorList>
            <person name="Sun Q."/>
            <person name="Mori K."/>
        </authorList>
    </citation>
    <scope>NUCLEOTIDE SEQUENCE [LARGE SCALE GENOMIC DNA]</scope>
    <source>
        <strain evidence="1 2">NCAIM B.02529</strain>
    </source>
</reference>
<dbReference type="Pfam" id="PF08963">
    <property type="entry name" value="DUF1878"/>
    <property type="match status" value="1"/>
</dbReference>
<dbReference type="InterPro" id="IPR035945">
    <property type="entry name" value="YhaI-like_sf"/>
</dbReference>
<proteinExistence type="predicted"/>
<dbReference type="EMBL" id="JBHLTP010000004">
    <property type="protein sequence ID" value="MFC0523495.1"/>
    <property type="molecule type" value="Genomic_DNA"/>
</dbReference>
<dbReference type="InterPro" id="IPR015058">
    <property type="entry name" value="DUF1878"/>
</dbReference>
<organism evidence="1 2">
    <name type="scientific">Pontibacillus salicampi</name>
    <dbReference type="NCBI Taxonomy" id="1449801"/>
    <lineage>
        <taxon>Bacteria</taxon>
        <taxon>Bacillati</taxon>
        <taxon>Bacillota</taxon>
        <taxon>Bacilli</taxon>
        <taxon>Bacillales</taxon>
        <taxon>Bacillaceae</taxon>
        <taxon>Pontibacillus</taxon>
    </lineage>
</organism>
<dbReference type="SUPFAM" id="SSF109915">
    <property type="entry name" value="Hypothetical protein YhaI"/>
    <property type="match status" value="1"/>
</dbReference>